<evidence type="ECO:0000313" key="1">
    <source>
        <dbReference type="EMBL" id="QHT17389.1"/>
    </source>
</evidence>
<accession>A0A6C0DND9</accession>
<organism evidence="1">
    <name type="scientific">viral metagenome</name>
    <dbReference type="NCBI Taxonomy" id="1070528"/>
    <lineage>
        <taxon>unclassified sequences</taxon>
        <taxon>metagenomes</taxon>
        <taxon>organismal metagenomes</taxon>
    </lineage>
</organism>
<protein>
    <submittedName>
        <fullName evidence="1">Uncharacterized protein</fullName>
    </submittedName>
</protein>
<dbReference type="EMBL" id="MN739634">
    <property type="protein sequence ID" value="QHT17389.1"/>
    <property type="molecule type" value="Genomic_DNA"/>
</dbReference>
<proteinExistence type="predicted"/>
<reference evidence="1" key="1">
    <citation type="journal article" date="2020" name="Nature">
        <title>Giant virus diversity and host interactions through global metagenomics.</title>
        <authorList>
            <person name="Schulz F."/>
            <person name="Roux S."/>
            <person name="Paez-Espino D."/>
            <person name="Jungbluth S."/>
            <person name="Walsh D.A."/>
            <person name="Denef V.J."/>
            <person name="McMahon K.D."/>
            <person name="Konstantinidis K.T."/>
            <person name="Eloe-Fadrosh E.A."/>
            <person name="Kyrpides N.C."/>
            <person name="Woyke T."/>
        </authorList>
    </citation>
    <scope>NUCLEOTIDE SEQUENCE</scope>
    <source>
        <strain evidence="1">GVMAG-M-3300023174-24</strain>
    </source>
</reference>
<dbReference type="AlphaFoldDB" id="A0A6C0DND9"/>
<name>A0A6C0DND9_9ZZZZ</name>
<sequence length="184" mass="22209">MEDDFNFQELDTSWIHDFEKEDGLYKDFYLEDLYFINLYYVYLNESNSIEKVKKDKYFFNEFHTNIVPKEELFKIIVKNKNKTTEKYKLNCLFKYNCTVDPYNIIAFLKNKIPLTLDPNNSYLAPITSIENVQFKKTIMMFQDLNSISIIYKKLSNTITNTATNNKTKRLHIKKHTRRTNRLYN</sequence>